<dbReference type="Proteomes" id="UP000626148">
    <property type="component" value="Unassembled WGS sequence"/>
</dbReference>
<dbReference type="EMBL" id="BMXR01000007">
    <property type="protein sequence ID" value="GGX60574.1"/>
    <property type="molecule type" value="Genomic_DNA"/>
</dbReference>
<dbReference type="AlphaFoldDB" id="A0A918KH10"/>
<organism evidence="2 3">
    <name type="scientific">Saccharospirillum salsuginis</name>
    <dbReference type="NCBI Taxonomy" id="418750"/>
    <lineage>
        <taxon>Bacteria</taxon>
        <taxon>Pseudomonadati</taxon>
        <taxon>Pseudomonadota</taxon>
        <taxon>Gammaproteobacteria</taxon>
        <taxon>Oceanospirillales</taxon>
        <taxon>Saccharospirillaceae</taxon>
        <taxon>Saccharospirillum</taxon>
    </lineage>
</organism>
<keyword evidence="1" id="KW-0472">Membrane</keyword>
<feature type="transmembrane region" description="Helical" evidence="1">
    <location>
        <begin position="41"/>
        <end position="61"/>
    </location>
</feature>
<reference evidence="2" key="1">
    <citation type="journal article" date="2014" name="Int. J. Syst. Evol. Microbiol.">
        <title>Complete genome sequence of Corynebacterium casei LMG S-19264T (=DSM 44701T), isolated from a smear-ripened cheese.</title>
        <authorList>
            <consortium name="US DOE Joint Genome Institute (JGI-PGF)"/>
            <person name="Walter F."/>
            <person name="Albersmeier A."/>
            <person name="Kalinowski J."/>
            <person name="Ruckert C."/>
        </authorList>
    </citation>
    <scope>NUCLEOTIDE SEQUENCE</scope>
    <source>
        <strain evidence="2">KCTC 22169</strain>
    </source>
</reference>
<evidence type="ECO:0000313" key="2">
    <source>
        <dbReference type="EMBL" id="GGX60574.1"/>
    </source>
</evidence>
<comment type="caution">
    <text evidence="2">The sequence shown here is derived from an EMBL/GenBank/DDBJ whole genome shotgun (WGS) entry which is preliminary data.</text>
</comment>
<dbReference type="Pfam" id="PF04247">
    <property type="entry name" value="SirB"/>
    <property type="match status" value="1"/>
</dbReference>
<feature type="transmembrane region" description="Helical" evidence="1">
    <location>
        <begin position="96"/>
        <end position="117"/>
    </location>
</feature>
<proteinExistence type="predicted"/>
<keyword evidence="1" id="KW-1133">Transmembrane helix</keyword>
<dbReference type="InterPro" id="IPR007360">
    <property type="entry name" value="SirB"/>
</dbReference>
<feature type="transmembrane region" description="Helical" evidence="1">
    <location>
        <begin position="67"/>
        <end position="89"/>
    </location>
</feature>
<protein>
    <submittedName>
        <fullName evidence="2">SirB family protein</fullName>
    </submittedName>
</protein>
<dbReference type="PANTHER" id="PTHR39594">
    <property type="entry name" value="PROTEIN YCHQ"/>
    <property type="match status" value="1"/>
</dbReference>
<dbReference type="RefSeq" id="WP_189610236.1">
    <property type="nucleotide sequence ID" value="NZ_BMXR01000007.1"/>
</dbReference>
<keyword evidence="1" id="KW-0812">Transmembrane</keyword>
<sequence>MYMIIKHFHMTLAALSITGFIARAVLTWMKHPVMHRKWVRVAPHINDTLLLIAALVLAFMIQQYPFVHGWLTAKVVALVVYIGLGTLVIKQRGPAWFQGLAFVLAVMTFGYIGWVAFSHWPWPWQL</sequence>
<dbReference type="PIRSF" id="PIRSF005610">
    <property type="entry name" value="SirB"/>
    <property type="match status" value="1"/>
</dbReference>
<name>A0A918KH10_9GAMM</name>
<dbReference type="PANTHER" id="PTHR39594:SF1">
    <property type="entry name" value="PROTEIN YCHQ"/>
    <property type="match status" value="1"/>
</dbReference>
<gene>
    <name evidence="2" type="ORF">GCM10007392_30750</name>
</gene>
<keyword evidence="3" id="KW-1185">Reference proteome</keyword>
<evidence type="ECO:0000313" key="3">
    <source>
        <dbReference type="Proteomes" id="UP000626148"/>
    </source>
</evidence>
<dbReference type="GO" id="GO:0005886">
    <property type="term" value="C:plasma membrane"/>
    <property type="evidence" value="ECO:0007669"/>
    <property type="project" value="TreeGrafter"/>
</dbReference>
<feature type="transmembrane region" description="Helical" evidence="1">
    <location>
        <begin position="12"/>
        <end position="29"/>
    </location>
</feature>
<accession>A0A918KH10</accession>
<reference evidence="2" key="2">
    <citation type="submission" date="2020-09" db="EMBL/GenBank/DDBJ databases">
        <authorList>
            <person name="Sun Q."/>
            <person name="Kim S."/>
        </authorList>
    </citation>
    <scope>NUCLEOTIDE SEQUENCE</scope>
    <source>
        <strain evidence="2">KCTC 22169</strain>
    </source>
</reference>
<evidence type="ECO:0000256" key="1">
    <source>
        <dbReference type="SAM" id="Phobius"/>
    </source>
</evidence>